<keyword evidence="3" id="KW-1185">Reference proteome</keyword>
<feature type="region of interest" description="Disordered" evidence="1">
    <location>
        <begin position="1"/>
        <end position="51"/>
    </location>
</feature>
<dbReference type="RefSeq" id="WP_110450923.1">
    <property type="nucleotide sequence ID" value="NZ_CP029479.1"/>
</dbReference>
<evidence type="ECO:0000256" key="1">
    <source>
        <dbReference type="SAM" id="MobiDB-lite"/>
    </source>
</evidence>
<dbReference type="OrthoDB" id="7207160at2"/>
<organism evidence="2 3">
    <name type="scientific">Phenylobacterium parvum</name>
    <dbReference type="NCBI Taxonomy" id="2201350"/>
    <lineage>
        <taxon>Bacteria</taxon>
        <taxon>Pseudomonadati</taxon>
        <taxon>Pseudomonadota</taxon>
        <taxon>Alphaproteobacteria</taxon>
        <taxon>Caulobacterales</taxon>
        <taxon>Caulobacteraceae</taxon>
        <taxon>Phenylobacterium</taxon>
    </lineage>
</organism>
<proteinExistence type="predicted"/>
<dbReference type="EMBL" id="CP029479">
    <property type="protein sequence ID" value="AWM78357.1"/>
    <property type="molecule type" value="Genomic_DNA"/>
</dbReference>
<evidence type="ECO:0000313" key="2">
    <source>
        <dbReference type="EMBL" id="AWM78357.1"/>
    </source>
</evidence>
<protein>
    <submittedName>
        <fullName evidence="2">Uncharacterized protein</fullName>
    </submittedName>
</protein>
<accession>A0A2Z3HRA7</accession>
<sequence>MTSPINPIGRSRRSREPQNLLSGPTSEPEVPPPTSGAGRSDRVRPPTEAPLAEGAAALSAHLLGQKGARRGLKGGAPVLDAAKEAYEATEWSGRADRRKKSGRKARVKT</sequence>
<feature type="compositionally biased region" description="Basic residues" evidence="1">
    <location>
        <begin position="96"/>
        <end position="109"/>
    </location>
</feature>
<reference evidence="3" key="1">
    <citation type="submission" date="2018-05" db="EMBL/GenBank/DDBJ databases">
        <title>Genome sequencing of Phenylobacterium sp. HYN0004.</title>
        <authorList>
            <person name="Yi H."/>
            <person name="Baek C."/>
        </authorList>
    </citation>
    <scope>NUCLEOTIDE SEQUENCE [LARGE SCALE GENOMIC DNA]</scope>
    <source>
        <strain evidence="3">HYN0004</strain>
    </source>
</reference>
<feature type="region of interest" description="Disordered" evidence="1">
    <location>
        <begin position="87"/>
        <end position="109"/>
    </location>
</feature>
<dbReference type="AlphaFoldDB" id="A0A2Z3HRA7"/>
<dbReference type="KEGG" id="phb:HYN04_11725"/>
<name>A0A2Z3HRA7_9CAUL</name>
<gene>
    <name evidence="2" type="ORF">HYN04_11725</name>
</gene>
<dbReference type="Proteomes" id="UP000247763">
    <property type="component" value="Chromosome"/>
</dbReference>
<evidence type="ECO:0000313" key="3">
    <source>
        <dbReference type="Proteomes" id="UP000247763"/>
    </source>
</evidence>